<organism evidence="3 4">
    <name type="scientific">Thioalkalicoccus limnaeus</name>
    <dbReference type="NCBI Taxonomy" id="120681"/>
    <lineage>
        <taxon>Bacteria</taxon>
        <taxon>Pseudomonadati</taxon>
        <taxon>Pseudomonadota</taxon>
        <taxon>Gammaproteobacteria</taxon>
        <taxon>Chromatiales</taxon>
        <taxon>Chromatiaceae</taxon>
        <taxon>Thioalkalicoccus</taxon>
    </lineage>
</organism>
<proteinExistence type="predicted"/>
<dbReference type="PROSITE" id="PS51178">
    <property type="entry name" value="PASTA"/>
    <property type="match status" value="3"/>
</dbReference>
<dbReference type="CDD" id="cd06577">
    <property type="entry name" value="PASTA_pknB"/>
    <property type="match status" value="4"/>
</dbReference>
<evidence type="ECO:0000256" key="1">
    <source>
        <dbReference type="SAM" id="Phobius"/>
    </source>
</evidence>
<gene>
    <name evidence="3" type="ORF">ABC977_15200</name>
</gene>
<keyword evidence="1" id="KW-0812">Transmembrane</keyword>
<dbReference type="Gene3D" id="2.60.40.10">
    <property type="entry name" value="Immunoglobulins"/>
    <property type="match status" value="1"/>
</dbReference>
<feature type="domain" description="PASTA" evidence="2">
    <location>
        <begin position="349"/>
        <end position="415"/>
    </location>
</feature>
<dbReference type="SMART" id="SM00740">
    <property type="entry name" value="PASTA"/>
    <property type="match status" value="4"/>
</dbReference>
<dbReference type="Gene3D" id="3.30.10.20">
    <property type="match status" value="4"/>
</dbReference>
<dbReference type="Proteomes" id="UP001564408">
    <property type="component" value="Unassembled WGS sequence"/>
</dbReference>
<keyword evidence="4" id="KW-1185">Reference proteome</keyword>
<evidence type="ECO:0000259" key="2">
    <source>
        <dbReference type="PROSITE" id="PS51178"/>
    </source>
</evidence>
<sequence>MAIATITHVAGTETLTGTPGRTLDYGFLLTNTSGGALRLSIEVRPQAPAETGWFEIQGAVERDLETGQTENLTVKVTLPPATPPGRYAFRLRGYLTDDRERTIESPELVLQVPAANTPQPTPSKGGKVPWWAVAGGIGTILVIGGIIAALLIIDGKPTMPELAGKSVKEAVALLNKDKIGFQIYEEFTGTVDSGQVIRQEPAPGTPMESGDFATLHVEIISVATPSLVDLSIPQAEQRLIAEGLALGAVSEEESTSAQGGAVLRHTPAANERVLPGTSIAVVVAKELVTVNSLVGQTVTEAGQSLVAQGLRQGSVTQRRTGGTPGVVLSHTPAAGARVSAGTAVALVVEDQMVRVPNFLGTPQTDATATLTQLGLRVGTVTHLTQGKPAGSVLAQRPAPGSEIAVGSSIDLDVERRRPVVRPDPAIMLPNSHLLEQIQNPRTQFIGGTLRAVPPDDGQ</sequence>
<protein>
    <submittedName>
        <fullName evidence="3">PASTA domain-containing protein</fullName>
    </submittedName>
</protein>
<evidence type="ECO:0000313" key="3">
    <source>
        <dbReference type="EMBL" id="MEY6433750.1"/>
    </source>
</evidence>
<keyword evidence="1" id="KW-0472">Membrane</keyword>
<reference evidence="3 4" key="1">
    <citation type="submission" date="2024-05" db="EMBL/GenBank/DDBJ databases">
        <title>Genome Sequence and Characterization of the New Strain Purple Sulfur Bacterium of Genus Thioalkalicoccus.</title>
        <authorList>
            <person name="Bryantseva I.A."/>
            <person name="Kyndt J.A."/>
            <person name="Imhoff J.F."/>
        </authorList>
    </citation>
    <scope>NUCLEOTIDE SEQUENCE [LARGE SCALE GENOMIC DNA]</scope>
    <source>
        <strain evidence="3 4">Um2</strain>
    </source>
</reference>
<dbReference type="RefSeq" id="WP_369668137.1">
    <property type="nucleotide sequence ID" value="NZ_JBDKXB010000027.1"/>
</dbReference>
<evidence type="ECO:0000313" key="4">
    <source>
        <dbReference type="Proteomes" id="UP001564408"/>
    </source>
</evidence>
<dbReference type="InterPro" id="IPR005543">
    <property type="entry name" value="PASTA_dom"/>
</dbReference>
<keyword evidence="1" id="KW-1133">Transmembrane helix</keyword>
<feature type="transmembrane region" description="Helical" evidence="1">
    <location>
        <begin position="130"/>
        <end position="153"/>
    </location>
</feature>
<dbReference type="InterPro" id="IPR013783">
    <property type="entry name" value="Ig-like_fold"/>
</dbReference>
<feature type="domain" description="PASTA" evidence="2">
    <location>
        <begin position="221"/>
        <end position="285"/>
    </location>
</feature>
<comment type="caution">
    <text evidence="3">The sequence shown here is derived from an EMBL/GenBank/DDBJ whole genome shotgun (WGS) entry which is preliminary data.</text>
</comment>
<feature type="domain" description="PASTA" evidence="2">
    <location>
        <begin position="155"/>
        <end position="219"/>
    </location>
</feature>
<dbReference type="EMBL" id="JBDKXB010000027">
    <property type="protein sequence ID" value="MEY6433750.1"/>
    <property type="molecule type" value="Genomic_DNA"/>
</dbReference>
<dbReference type="Pfam" id="PF03793">
    <property type="entry name" value="PASTA"/>
    <property type="match status" value="4"/>
</dbReference>
<accession>A0ABV4BMP5</accession>
<name>A0ABV4BMP5_9GAMM</name>